<evidence type="ECO:0000259" key="11">
    <source>
        <dbReference type="Pfam" id="PF16491"/>
    </source>
</evidence>
<dbReference type="GO" id="GO:0005789">
    <property type="term" value="C:endoplasmic reticulum membrane"/>
    <property type="evidence" value="ECO:0007669"/>
    <property type="project" value="UniProtKB-SubCell"/>
</dbReference>
<feature type="binding site" evidence="8">
    <location>
        <position position="298"/>
    </location>
    <ligand>
        <name>Zn(2+)</name>
        <dbReference type="ChEBI" id="CHEBI:29105"/>
        <note>catalytic</note>
    </ligand>
</feature>
<feature type="domain" description="CAAX prenyl protease 1 N-terminal" evidence="11">
    <location>
        <begin position="31"/>
        <end position="215"/>
    </location>
</feature>
<keyword evidence="9" id="KW-0472">Membrane</keyword>
<dbReference type="FunCoup" id="A0A6J1WEQ7">
    <property type="interactions" value="1739"/>
</dbReference>
<sequence length="443" mass="50950">MMAIDEGIIIFLILLFSWGEYLWELYLSLRQLKIYQTNNTIPNDLKEMLNEESFKKARLYGIDKSRFKIVKEFYSIALTTIILYNRWIYVAWNKSENIAAIFNIAPDREILISCVFMSFVTLFNFIVNMPFTIYGIFVLEEKHGFNKQTVGFFIKDQVKSLLLSLVITLPIISVAIYIIMLGGNMFVVWLWLFTTVATLILLTLYPTVIAPLFDKFVPLPDGSLRTSIENLASKLHFPLSQIYIVEGSKRSAHSNAYFSGLFGAKRIVLFDTLLEKYDEEKKKTTGCTESEILGVLAHELGHWSCSHIYKSIALTEVNLLLLFTGFGLLFKYSMLYTSLGFPTSQEPIIIGLIVVLQMVLAPYNSVLSYFATALSRKFEFEADNFAVSLNYPNELRSSLIKLGKDNLDYPIYDKLYSAWYHSHPTLLHRIENIKNQSLDKKQD</sequence>
<dbReference type="Proteomes" id="UP001652740">
    <property type="component" value="Unplaced"/>
</dbReference>
<feature type="transmembrane region" description="Helical" evidence="9">
    <location>
        <begin position="160"/>
        <end position="180"/>
    </location>
</feature>
<dbReference type="KEGG" id="gmw:113509712"/>
<dbReference type="EC" id="3.4.24.84" evidence="9"/>
<dbReference type="AlphaFoldDB" id="A0A6J1WEQ7"/>
<comment type="similarity">
    <text evidence="9">Belongs to the peptidase M48A family.</text>
</comment>
<feature type="transmembrane region" description="Helical" evidence="9">
    <location>
        <begin position="6"/>
        <end position="23"/>
    </location>
</feature>
<dbReference type="GO" id="GO:0046872">
    <property type="term" value="F:metal ion binding"/>
    <property type="evidence" value="ECO:0007669"/>
    <property type="project" value="UniProtKB-UniRule"/>
</dbReference>
<evidence type="ECO:0000313" key="12">
    <source>
        <dbReference type="Proteomes" id="UP001652740"/>
    </source>
</evidence>
<accession>A0A6J1WEQ7</accession>
<evidence type="ECO:0000256" key="7">
    <source>
        <dbReference type="PIRSR" id="PIRSR627057-1"/>
    </source>
</evidence>
<feature type="binding site" evidence="8">
    <location>
        <position position="302"/>
    </location>
    <ligand>
        <name>Zn(2+)</name>
        <dbReference type="ChEBI" id="CHEBI:29105"/>
        <note>catalytic</note>
    </ligand>
</feature>
<feature type="transmembrane region" description="Helical" evidence="9">
    <location>
        <begin position="186"/>
        <end position="205"/>
    </location>
</feature>
<dbReference type="InterPro" id="IPR032456">
    <property type="entry name" value="Peptidase_M48_N"/>
</dbReference>
<proteinExistence type="inferred from homology"/>
<comment type="function">
    <text evidence="9">Proteolytically removes the C-terminal three residues of farnesylated proteins.</text>
</comment>
<dbReference type="InterPro" id="IPR027057">
    <property type="entry name" value="CAXX_Prtase_1"/>
</dbReference>
<dbReference type="CDD" id="cd07343">
    <property type="entry name" value="M48A_Zmpste24p_like"/>
    <property type="match status" value="1"/>
</dbReference>
<dbReference type="PANTHER" id="PTHR10120">
    <property type="entry name" value="CAAX PRENYL PROTEASE 1"/>
    <property type="match status" value="1"/>
</dbReference>
<keyword evidence="4 8" id="KW-0862">Zinc</keyword>
<comment type="catalytic activity">
    <reaction evidence="6 9">
        <text>Hydrolyzes the peptide bond -P2-(S-farnesyl or geranylgeranyl)C-P1'-P2'-P3'-COOH where P1' and P2' are amino acids with aliphatic side chains and P3' is any C-terminal residue.</text>
        <dbReference type="EC" id="3.4.24.84"/>
    </reaction>
</comment>
<evidence type="ECO:0000256" key="3">
    <source>
        <dbReference type="ARBA" id="ARBA00022801"/>
    </source>
</evidence>
<keyword evidence="9" id="KW-1133">Transmembrane helix</keyword>
<dbReference type="Pfam" id="PF16491">
    <property type="entry name" value="Peptidase_M48_N"/>
    <property type="match status" value="1"/>
</dbReference>
<evidence type="ECO:0000256" key="5">
    <source>
        <dbReference type="ARBA" id="ARBA00023049"/>
    </source>
</evidence>
<keyword evidence="3 9" id="KW-0378">Hydrolase</keyword>
<evidence type="ECO:0000256" key="2">
    <source>
        <dbReference type="ARBA" id="ARBA00022723"/>
    </source>
</evidence>
<name>A0A6J1WEQ7_GALME</name>
<feature type="active site" evidence="7">
    <location>
        <position position="299"/>
    </location>
</feature>
<keyword evidence="5 9" id="KW-0482">Metalloprotease</keyword>
<gene>
    <name evidence="13" type="primary">LOC113509712</name>
</gene>
<evidence type="ECO:0000256" key="1">
    <source>
        <dbReference type="ARBA" id="ARBA00022670"/>
    </source>
</evidence>
<keyword evidence="9" id="KW-0256">Endoplasmic reticulum</keyword>
<organism evidence="12 13">
    <name type="scientific">Galleria mellonella</name>
    <name type="common">Greater wax moth</name>
    <dbReference type="NCBI Taxonomy" id="7137"/>
    <lineage>
        <taxon>Eukaryota</taxon>
        <taxon>Metazoa</taxon>
        <taxon>Ecdysozoa</taxon>
        <taxon>Arthropoda</taxon>
        <taxon>Hexapoda</taxon>
        <taxon>Insecta</taxon>
        <taxon>Pterygota</taxon>
        <taxon>Neoptera</taxon>
        <taxon>Endopterygota</taxon>
        <taxon>Lepidoptera</taxon>
        <taxon>Glossata</taxon>
        <taxon>Ditrysia</taxon>
        <taxon>Pyraloidea</taxon>
        <taxon>Pyralidae</taxon>
        <taxon>Galleriinae</taxon>
        <taxon>Galleria</taxon>
    </lineage>
</organism>
<comment type="subcellular location">
    <subcellularLocation>
        <location evidence="9">Endoplasmic reticulum membrane</location>
        <topology evidence="9">Multi-pass membrane protein</topology>
    </subcellularLocation>
</comment>
<comment type="cofactor">
    <cofactor evidence="8 9">
        <name>Zn(2+)</name>
        <dbReference type="ChEBI" id="CHEBI:29105"/>
    </cofactor>
    <text evidence="8 9">Binds 1 zinc ion per subunit.</text>
</comment>
<evidence type="ECO:0000256" key="4">
    <source>
        <dbReference type="ARBA" id="ARBA00022833"/>
    </source>
</evidence>
<keyword evidence="12" id="KW-1185">Reference proteome</keyword>
<dbReference type="RefSeq" id="XP_026748913.2">
    <property type="nucleotide sequence ID" value="XM_026893112.3"/>
</dbReference>
<keyword evidence="9" id="KW-0812">Transmembrane</keyword>
<feature type="transmembrane region" description="Helical" evidence="9">
    <location>
        <begin position="73"/>
        <end position="90"/>
    </location>
</feature>
<dbReference type="GO" id="GO:0071586">
    <property type="term" value="P:CAAX-box protein processing"/>
    <property type="evidence" value="ECO:0007669"/>
    <property type="project" value="UniProtKB-UniRule"/>
</dbReference>
<evidence type="ECO:0000256" key="6">
    <source>
        <dbReference type="ARBA" id="ARBA00044456"/>
    </source>
</evidence>
<feature type="transmembrane region" description="Helical" evidence="9">
    <location>
        <begin position="110"/>
        <end position="139"/>
    </location>
</feature>
<keyword evidence="1 9" id="KW-0645">Protease</keyword>
<feature type="binding site" evidence="8">
    <location>
        <position position="379"/>
    </location>
    <ligand>
        <name>Zn(2+)</name>
        <dbReference type="ChEBI" id="CHEBI:29105"/>
        <note>catalytic</note>
    </ligand>
</feature>
<evidence type="ECO:0000256" key="8">
    <source>
        <dbReference type="PIRSR" id="PIRSR627057-2"/>
    </source>
</evidence>
<dbReference type="GeneID" id="113509712"/>
<protein>
    <recommendedName>
        <fullName evidence="9">CAAX prenyl protease</fullName>
        <ecNumber evidence="9">3.4.24.84</ecNumber>
    </recommendedName>
</protein>
<dbReference type="Pfam" id="PF01435">
    <property type="entry name" value="Peptidase_M48"/>
    <property type="match status" value="1"/>
</dbReference>
<reference evidence="13" key="1">
    <citation type="submission" date="2025-08" db="UniProtKB">
        <authorList>
            <consortium name="RefSeq"/>
        </authorList>
    </citation>
    <scope>IDENTIFICATION</scope>
    <source>
        <tissue evidence="13">Whole larvae</tissue>
    </source>
</reference>
<evidence type="ECO:0000256" key="9">
    <source>
        <dbReference type="RuleBase" id="RU366005"/>
    </source>
</evidence>
<feature type="transmembrane region" description="Helical" evidence="9">
    <location>
        <begin position="348"/>
        <end position="370"/>
    </location>
</feature>
<dbReference type="InterPro" id="IPR001915">
    <property type="entry name" value="Peptidase_M48"/>
</dbReference>
<feature type="active site" description="Proton donor" evidence="7">
    <location>
        <position position="383"/>
    </location>
</feature>
<dbReference type="InParanoid" id="A0A6J1WEQ7"/>
<feature type="transmembrane region" description="Helical" evidence="9">
    <location>
        <begin position="317"/>
        <end position="336"/>
    </location>
</feature>
<evidence type="ECO:0000259" key="10">
    <source>
        <dbReference type="Pfam" id="PF01435"/>
    </source>
</evidence>
<dbReference type="Gene3D" id="3.30.2010.10">
    <property type="entry name" value="Metalloproteases ('zincins'), catalytic domain"/>
    <property type="match status" value="1"/>
</dbReference>
<keyword evidence="2 8" id="KW-0479">Metal-binding</keyword>
<evidence type="ECO:0000313" key="13">
    <source>
        <dbReference type="RefSeq" id="XP_026748913.2"/>
    </source>
</evidence>
<dbReference type="GO" id="GO:0004222">
    <property type="term" value="F:metalloendopeptidase activity"/>
    <property type="evidence" value="ECO:0007669"/>
    <property type="project" value="UniProtKB-UniRule"/>
</dbReference>
<feature type="domain" description="Peptidase M48" evidence="10">
    <location>
        <begin position="219"/>
        <end position="435"/>
    </location>
</feature>